<keyword evidence="2" id="KW-1185">Reference proteome</keyword>
<evidence type="ECO:0000256" key="1">
    <source>
        <dbReference type="SAM" id="Phobius"/>
    </source>
</evidence>
<sequence length="72" mass="8264">MEVTEQNISYPMINEESRRVLSLLDEIRLSQELVEARLNEANDSTVADLGHLKQIVGISFFFLIILFIINDV</sequence>
<evidence type="ECO:0000313" key="3">
    <source>
        <dbReference type="WBParaSite" id="Hba_16890"/>
    </source>
</evidence>
<dbReference type="AlphaFoldDB" id="A0A1I7XHC1"/>
<dbReference type="WBParaSite" id="Hba_16890">
    <property type="protein sequence ID" value="Hba_16890"/>
    <property type="gene ID" value="Hba_16890"/>
</dbReference>
<dbReference type="Proteomes" id="UP000095283">
    <property type="component" value="Unplaced"/>
</dbReference>
<proteinExistence type="predicted"/>
<keyword evidence="1" id="KW-0812">Transmembrane</keyword>
<organism evidence="2 3">
    <name type="scientific">Heterorhabditis bacteriophora</name>
    <name type="common">Entomopathogenic nematode worm</name>
    <dbReference type="NCBI Taxonomy" id="37862"/>
    <lineage>
        <taxon>Eukaryota</taxon>
        <taxon>Metazoa</taxon>
        <taxon>Ecdysozoa</taxon>
        <taxon>Nematoda</taxon>
        <taxon>Chromadorea</taxon>
        <taxon>Rhabditida</taxon>
        <taxon>Rhabditina</taxon>
        <taxon>Rhabditomorpha</taxon>
        <taxon>Strongyloidea</taxon>
        <taxon>Heterorhabditidae</taxon>
        <taxon>Heterorhabditis</taxon>
    </lineage>
</organism>
<keyword evidence="1" id="KW-1133">Transmembrane helix</keyword>
<name>A0A1I7XHC1_HETBA</name>
<reference evidence="3" key="1">
    <citation type="submission" date="2016-11" db="UniProtKB">
        <authorList>
            <consortium name="WormBaseParasite"/>
        </authorList>
    </citation>
    <scope>IDENTIFICATION</scope>
</reference>
<evidence type="ECO:0000313" key="2">
    <source>
        <dbReference type="Proteomes" id="UP000095283"/>
    </source>
</evidence>
<accession>A0A1I7XHC1</accession>
<keyword evidence="1" id="KW-0472">Membrane</keyword>
<feature type="transmembrane region" description="Helical" evidence="1">
    <location>
        <begin position="51"/>
        <end position="69"/>
    </location>
</feature>
<protein>
    <submittedName>
        <fullName evidence="3">t-SNARE coiled-coil homology domain-containing protein</fullName>
    </submittedName>
</protein>